<evidence type="ECO:0000313" key="4">
    <source>
        <dbReference type="Proteomes" id="UP000467840"/>
    </source>
</evidence>
<evidence type="ECO:0000313" key="3">
    <source>
        <dbReference type="EMBL" id="KAF2307819.1"/>
    </source>
</evidence>
<organism evidence="3 4">
    <name type="scientific">Hevea brasiliensis</name>
    <name type="common">Para rubber tree</name>
    <name type="synonym">Siphonia brasiliensis</name>
    <dbReference type="NCBI Taxonomy" id="3981"/>
    <lineage>
        <taxon>Eukaryota</taxon>
        <taxon>Viridiplantae</taxon>
        <taxon>Streptophyta</taxon>
        <taxon>Embryophyta</taxon>
        <taxon>Tracheophyta</taxon>
        <taxon>Spermatophyta</taxon>
        <taxon>Magnoliopsida</taxon>
        <taxon>eudicotyledons</taxon>
        <taxon>Gunneridae</taxon>
        <taxon>Pentapetalae</taxon>
        <taxon>rosids</taxon>
        <taxon>fabids</taxon>
        <taxon>Malpighiales</taxon>
        <taxon>Euphorbiaceae</taxon>
        <taxon>Crotonoideae</taxon>
        <taxon>Micrandreae</taxon>
        <taxon>Hevea</taxon>
    </lineage>
</organism>
<name>A0A6A6M7C5_HEVBR</name>
<accession>A0A6A6M7C5</accession>
<evidence type="ECO:0000259" key="2">
    <source>
        <dbReference type="Pfam" id="PF26138"/>
    </source>
</evidence>
<feature type="domain" description="DUF8040" evidence="2">
    <location>
        <begin position="82"/>
        <end position="138"/>
    </location>
</feature>
<dbReference type="InterPro" id="IPR045249">
    <property type="entry name" value="HARBI1-like"/>
</dbReference>
<dbReference type="Pfam" id="PF26138">
    <property type="entry name" value="DUF8040"/>
    <property type="match status" value="1"/>
</dbReference>
<feature type="region of interest" description="Disordered" evidence="1">
    <location>
        <begin position="1"/>
        <end position="25"/>
    </location>
</feature>
<protein>
    <recommendedName>
        <fullName evidence="2">DUF8040 domain-containing protein</fullName>
    </recommendedName>
</protein>
<dbReference type="Proteomes" id="UP000467840">
    <property type="component" value="Chromosome 9"/>
</dbReference>
<dbReference type="InterPro" id="IPR058353">
    <property type="entry name" value="DUF8040"/>
</dbReference>
<sequence>MWASSLSARAKRDLAKAQKSQRNEATSIMSNPYSIEACMDMLEAMKGSMEQNLDYNQVIIYSTSSDSFSNDEDDDILDLFVVRYLMNHEKRNASVEEGVAMGLAILCHGIHQRIVAKRFQHSLGTVHKWCKMVIRALAATLGAIDGTHVATWSPTSKQKMFCGRKAPLVAQNIMAACSHNMIFTFVYSGWEGIANDS</sequence>
<evidence type="ECO:0000256" key="1">
    <source>
        <dbReference type="SAM" id="MobiDB-lite"/>
    </source>
</evidence>
<dbReference type="AlphaFoldDB" id="A0A6A6M7C5"/>
<dbReference type="PANTHER" id="PTHR22930">
    <property type="match status" value="1"/>
</dbReference>
<reference evidence="3 4" key="1">
    <citation type="journal article" date="2020" name="Mol. Plant">
        <title>The Chromosome-Based Rubber Tree Genome Provides New Insights into Spurge Genome Evolution and Rubber Biosynthesis.</title>
        <authorList>
            <person name="Liu J."/>
            <person name="Shi C."/>
            <person name="Shi C.C."/>
            <person name="Li W."/>
            <person name="Zhang Q.J."/>
            <person name="Zhang Y."/>
            <person name="Li K."/>
            <person name="Lu H.F."/>
            <person name="Shi C."/>
            <person name="Zhu S.T."/>
            <person name="Xiao Z.Y."/>
            <person name="Nan H."/>
            <person name="Yue Y."/>
            <person name="Zhu X.G."/>
            <person name="Wu Y."/>
            <person name="Hong X.N."/>
            <person name="Fan G.Y."/>
            <person name="Tong Y."/>
            <person name="Zhang D."/>
            <person name="Mao C.L."/>
            <person name="Liu Y.L."/>
            <person name="Hao S.J."/>
            <person name="Liu W.Q."/>
            <person name="Lv M.Q."/>
            <person name="Zhang H.B."/>
            <person name="Liu Y."/>
            <person name="Hu-Tang G.R."/>
            <person name="Wang J.P."/>
            <person name="Wang J.H."/>
            <person name="Sun Y.H."/>
            <person name="Ni S.B."/>
            <person name="Chen W.B."/>
            <person name="Zhang X.C."/>
            <person name="Jiao Y.N."/>
            <person name="Eichler E.E."/>
            <person name="Li G.H."/>
            <person name="Liu X."/>
            <person name="Gao L.Z."/>
        </authorList>
    </citation>
    <scope>NUCLEOTIDE SEQUENCE [LARGE SCALE GENOMIC DNA]</scope>
    <source>
        <strain evidence="4">cv. GT1</strain>
        <tissue evidence="3">Leaf</tissue>
    </source>
</reference>
<keyword evidence="4" id="KW-1185">Reference proteome</keyword>
<comment type="caution">
    <text evidence="3">The sequence shown here is derived from an EMBL/GenBank/DDBJ whole genome shotgun (WGS) entry which is preliminary data.</text>
</comment>
<gene>
    <name evidence="3" type="ORF">GH714_032076</name>
</gene>
<dbReference type="EMBL" id="JAAGAX010000008">
    <property type="protein sequence ID" value="KAF2307819.1"/>
    <property type="molecule type" value="Genomic_DNA"/>
</dbReference>
<dbReference type="PANTHER" id="PTHR22930:SF285">
    <property type="entry name" value="PROTEIN ALP1-LIKE"/>
    <property type="match status" value="1"/>
</dbReference>
<proteinExistence type="predicted"/>